<comment type="caution">
    <text evidence="2">The sequence shown here is derived from an EMBL/GenBank/DDBJ whole genome shotgun (WGS) entry which is preliminary data.</text>
</comment>
<evidence type="ECO:0000313" key="3">
    <source>
        <dbReference type="Proteomes" id="UP000225706"/>
    </source>
</evidence>
<proteinExistence type="predicted"/>
<name>A0A2B4RBM6_STYPI</name>
<dbReference type="AlphaFoldDB" id="A0A2B4RBM6"/>
<feature type="compositionally biased region" description="Low complexity" evidence="1">
    <location>
        <begin position="96"/>
        <end position="105"/>
    </location>
</feature>
<gene>
    <name evidence="2" type="ORF">AWC38_SpisGene22196</name>
</gene>
<protein>
    <submittedName>
        <fullName evidence="2">Uncharacterized protein</fullName>
    </submittedName>
</protein>
<evidence type="ECO:0000256" key="1">
    <source>
        <dbReference type="SAM" id="MobiDB-lite"/>
    </source>
</evidence>
<feature type="region of interest" description="Disordered" evidence="1">
    <location>
        <begin position="41"/>
        <end position="117"/>
    </location>
</feature>
<dbReference type="EMBL" id="LSMT01000914">
    <property type="protein sequence ID" value="PFX13695.1"/>
    <property type="molecule type" value="Genomic_DNA"/>
</dbReference>
<sequence length="150" mass="17488">MGILINRIKKKLRAEERSSGIASPEPTELENLVEEIRALEETADAEIKEDDDSGKEKAEKEKAKATDMRRKAPEKVSETMKKHSGENDQEEASIDQQRQFQQQQREMMRLMHEQQQQQQQQLLASQQLMLRQQQDQTRALMSLLDKLVNK</sequence>
<dbReference type="Proteomes" id="UP000225706">
    <property type="component" value="Unassembled WGS sequence"/>
</dbReference>
<organism evidence="2 3">
    <name type="scientific">Stylophora pistillata</name>
    <name type="common">Smooth cauliflower coral</name>
    <dbReference type="NCBI Taxonomy" id="50429"/>
    <lineage>
        <taxon>Eukaryota</taxon>
        <taxon>Metazoa</taxon>
        <taxon>Cnidaria</taxon>
        <taxon>Anthozoa</taxon>
        <taxon>Hexacorallia</taxon>
        <taxon>Scleractinia</taxon>
        <taxon>Astrocoeniina</taxon>
        <taxon>Pocilloporidae</taxon>
        <taxon>Stylophora</taxon>
    </lineage>
</organism>
<reference evidence="3" key="1">
    <citation type="journal article" date="2017" name="bioRxiv">
        <title>Comparative analysis of the genomes of Stylophora pistillata and Acropora digitifera provides evidence for extensive differences between species of corals.</title>
        <authorList>
            <person name="Voolstra C.R."/>
            <person name="Li Y."/>
            <person name="Liew Y.J."/>
            <person name="Baumgarten S."/>
            <person name="Zoccola D."/>
            <person name="Flot J.-F."/>
            <person name="Tambutte S."/>
            <person name="Allemand D."/>
            <person name="Aranda M."/>
        </authorList>
    </citation>
    <scope>NUCLEOTIDE SEQUENCE [LARGE SCALE GENOMIC DNA]</scope>
</reference>
<feature type="compositionally biased region" description="Acidic residues" evidence="1">
    <location>
        <begin position="41"/>
        <end position="53"/>
    </location>
</feature>
<evidence type="ECO:0000313" key="2">
    <source>
        <dbReference type="EMBL" id="PFX13695.1"/>
    </source>
</evidence>
<keyword evidence="3" id="KW-1185">Reference proteome</keyword>
<accession>A0A2B4RBM6</accession>
<feature type="compositionally biased region" description="Basic and acidic residues" evidence="1">
    <location>
        <begin position="54"/>
        <end position="86"/>
    </location>
</feature>